<dbReference type="HOGENOM" id="CLU_020027_11_1_1"/>
<dbReference type="OMA" id="RKGSMMW"/>
<dbReference type="GeneID" id="63682785"/>
<evidence type="ECO:0000313" key="3">
    <source>
        <dbReference type="Proteomes" id="UP000030653"/>
    </source>
</evidence>
<accession>M5G7R5</accession>
<dbReference type="InterPro" id="IPR001466">
    <property type="entry name" value="Beta-lactam-related"/>
</dbReference>
<dbReference type="SUPFAM" id="SSF56601">
    <property type="entry name" value="beta-lactamase/transpeptidase-like"/>
    <property type="match status" value="1"/>
</dbReference>
<dbReference type="Gene3D" id="3.40.710.10">
    <property type="entry name" value="DD-peptidase/beta-lactamase superfamily"/>
    <property type="match status" value="1"/>
</dbReference>
<sequence>MPLTATLDALILSSTSKPNGIPGLSLNIVRSSQSLYTGAFGLRDPTWPDDPWTEDTVVWMASMTKVVTAVAVLIAVERGLVGLDDDLCQTVPGLTNLINDRSQPCSSGDTPTAPKPITLRHLLTHSTGLVYSAHYPHAQAIERQPKVVGDTRGALGPFWFEPSEEWHYGMGVDCAAVALEELTGQNLGDFMAEHLFLPLGMDSTSFDLTPSMIQRKASPYTRLPNGNVVPNASEYWRFEVTQSSGGGGLWSTAKDYGRFFQMILRGGTAEDGTRIIGQETLRMGMRGQLKEREKESINKMHRKDHSLLGMVFDEDLPTGRSKGTVQWDGSSSCYWWIDREKDVALALCTQITPSDDPEVQKLLKEVDVELYKSL</sequence>
<evidence type="ECO:0000259" key="1">
    <source>
        <dbReference type="Pfam" id="PF00144"/>
    </source>
</evidence>
<gene>
    <name evidence="2" type="ORF">DACRYDRAFT_103188</name>
</gene>
<dbReference type="PANTHER" id="PTHR43283:SF3">
    <property type="entry name" value="BETA-LACTAMASE FAMILY PROTEIN (AFU_ORTHOLOGUE AFUA_5G07500)"/>
    <property type="match status" value="1"/>
</dbReference>
<evidence type="ECO:0000313" key="2">
    <source>
        <dbReference type="EMBL" id="EJU06241.1"/>
    </source>
</evidence>
<dbReference type="PANTHER" id="PTHR43283">
    <property type="entry name" value="BETA-LACTAMASE-RELATED"/>
    <property type="match status" value="1"/>
</dbReference>
<dbReference type="InterPro" id="IPR050789">
    <property type="entry name" value="Diverse_Enzym_Activities"/>
</dbReference>
<dbReference type="Proteomes" id="UP000030653">
    <property type="component" value="Unassembled WGS sequence"/>
</dbReference>
<dbReference type="OrthoDB" id="428260at2759"/>
<protein>
    <submittedName>
        <fullName evidence="2">Beta-lactamase/transpeptidase-like protein</fullName>
    </submittedName>
</protein>
<dbReference type="AlphaFoldDB" id="M5G7R5"/>
<dbReference type="RefSeq" id="XP_040633135.1">
    <property type="nucleotide sequence ID" value="XM_040767723.1"/>
</dbReference>
<keyword evidence="3" id="KW-1185">Reference proteome</keyword>
<feature type="domain" description="Beta-lactamase-related" evidence="1">
    <location>
        <begin position="19"/>
        <end position="357"/>
    </location>
</feature>
<reference evidence="2 3" key="1">
    <citation type="journal article" date="2012" name="Science">
        <title>The Paleozoic origin of enzymatic lignin decomposition reconstructed from 31 fungal genomes.</title>
        <authorList>
            <person name="Floudas D."/>
            <person name="Binder M."/>
            <person name="Riley R."/>
            <person name="Barry K."/>
            <person name="Blanchette R.A."/>
            <person name="Henrissat B."/>
            <person name="Martinez A.T."/>
            <person name="Otillar R."/>
            <person name="Spatafora J.W."/>
            <person name="Yadav J.S."/>
            <person name="Aerts A."/>
            <person name="Benoit I."/>
            <person name="Boyd A."/>
            <person name="Carlson A."/>
            <person name="Copeland A."/>
            <person name="Coutinho P.M."/>
            <person name="de Vries R.P."/>
            <person name="Ferreira P."/>
            <person name="Findley K."/>
            <person name="Foster B."/>
            <person name="Gaskell J."/>
            <person name="Glotzer D."/>
            <person name="Gorecki P."/>
            <person name="Heitman J."/>
            <person name="Hesse C."/>
            <person name="Hori C."/>
            <person name="Igarashi K."/>
            <person name="Jurgens J.A."/>
            <person name="Kallen N."/>
            <person name="Kersten P."/>
            <person name="Kohler A."/>
            <person name="Kuees U."/>
            <person name="Kumar T.K.A."/>
            <person name="Kuo A."/>
            <person name="LaButti K."/>
            <person name="Larrondo L.F."/>
            <person name="Lindquist E."/>
            <person name="Ling A."/>
            <person name="Lombard V."/>
            <person name="Lucas S."/>
            <person name="Lundell T."/>
            <person name="Martin R."/>
            <person name="McLaughlin D.J."/>
            <person name="Morgenstern I."/>
            <person name="Morin E."/>
            <person name="Murat C."/>
            <person name="Nagy L.G."/>
            <person name="Nolan M."/>
            <person name="Ohm R.A."/>
            <person name="Patyshakuliyeva A."/>
            <person name="Rokas A."/>
            <person name="Ruiz-Duenas F.J."/>
            <person name="Sabat G."/>
            <person name="Salamov A."/>
            <person name="Samejima M."/>
            <person name="Schmutz J."/>
            <person name="Slot J.C."/>
            <person name="St John F."/>
            <person name="Stenlid J."/>
            <person name="Sun H."/>
            <person name="Sun S."/>
            <person name="Syed K."/>
            <person name="Tsang A."/>
            <person name="Wiebenga A."/>
            <person name="Young D."/>
            <person name="Pisabarro A."/>
            <person name="Eastwood D.C."/>
            <person name="Martin F."/>
            <person name="Cullen D."/>
            <person name="Grigoriev I.V."/>
            <person name="Hibbett D.S."/>
        </authorList>
    </citation>
    <scope>NUCLEOTIDE SEQUENCE [LARGE SCALE GENOMIC DNA]</scope>
    <source>
        <strain evidence="2 3">DJM-731 SS1</strain>
    </source>
</reference>
<organism evidence="2 3">
    <name type="scientific">Dacryopinax primogenitus (strain DJM 731)</name>
    <name type="common">Brown rot fungus</name>
    <dbReference type="NCBI Taxonomy" id="1858805"/>
    <lineage>
        <taxon>Eukaryota</taxon>
        <taxon>Fungi</taxon>
        <taxon>Dikarya</taxon>
        <taxon>Basidiomycota</taxon>
        <taxon>Agaricomycotina</taxon>
        <taxon>Dacrymycetes</taxon>
        <taxon>Dacrymycetales</taxon>
        <taxon>Dacrymycetaceae</taxon>
        <taxon>Dacryopinax</taxon>
    </lineage>
</organism>
<dbReference type="Pfam" id="PF00144">
    <property type="entry name" value="Beta-lactamase"/>
    <property type="match status" value="1"/>
</dbReference>
<dbReference type="STRING" id="1858805.M5G7R5"/>
<dbReference type="InterPro" id="IPR012338">
    <property type="entry name" value="Beta-lactam/transpept-like"/>
</dbReference>
<proteinExistence type="predicted"/>
<name>M5G7R5_DACPD</name>
<dbReference type="EMBL" id="JH795855">
    <property type="protein sequence ID" value="EJU06241.1"/>
    <property type="molecule type" value="Genomic_DNA"/>
</dbReference>